<feature type="domain" description="Methyltransferase FkbM" evidence="1">
    <location>
        <begin position="55"/>
        <end position="200"/>
    </location>
</feature>
<reference evidence="2 3" key="1">
    <citation type="journal article" date="2019" name="Nat. Microbiol.">
        <title>Mediterranean grassland soil C-N compound turnover is dependent on rainfall and depth, and is mediated by genomically divergent microorganisms.</title>
        <authorList>
            <person name="Diamond S."/>
            <person name="Andeer P.F."/>
            <person name="Li Z."/>
            <person name="Crits-Christoph A."/>
            <person name="Burstein D."/>
            <person name="Anantharaman K."/>
            <person name="Lane K.R."/>
            <person name="Thomas B.C."/>
            <person name="Pan C."/>
            <person name="Northen T.R."/>
            <person name="Banfield J.F."/>
        </authorList>
    </citation>
    <scope>NUCLEOTIDE SEQUENCE [LARGE SCALE GENOMIC DNA]</scope>
    <source>
        <strain evidence="2">WS_10</strain>
    </source>
</reference>
<dbReference type="Gene3D" id="3.40.50.150">
    <property type="entry name" value="Vaccinia Virus protein VP39"/>
    <property type="match status" value="1"/>
</dbReference>
<dbReference type="AlphaFoldDB" id="A0A538UAF5"/>
<dbReference type="Proteomes" id="UP000319836">
    <property type="component" value="Unassembled WGS sequence"/>
</dbReference>
<sequence length="258" mass="28612">MANLLGQIVRKLRIYTPARTLKIRLDRLNPAFARHQRQMTAFYAQFVGPGSLVFDIGANLGNRSEIFLGLGARVIAVEPQPICHEVLKGLFGHDRRFTLVPMALGDTPGSATMYLADMSGLSTLSEDWIRKTKTSGRFAAHDWKQTVTVPVTTLDALVAEHGSPDFCKIDVEGYEPNVLSGLSRSIRAVSFELVAETSENAARCIAHMESLGRYEYNSSKSESMSLERAQWVSGAEMKEIVRTKLHPSYFGDVYARLA</sequence>
<name>A0A538UAF5_UNCEI</name>
<dbReference type="InterPro" id="IPR006342">
    <property type="entry name" value="FkbM_mtfrase"/>
</dbReference>
<dbReference type="GO" id="GO:0032259">
    <property type="term" value="P:methylation"/>
    <property type="evidence" value="ECO:0007669"/>
    <property type="project" value="UniProtKB-KW"/>
</dbReference>
<dbReference type="PANTHER" id="PTHR34203:SF15">
    <property type="entry name" value="SLL1173 PROTEIN"/>
    <property type="match status" value="1"/>
</dbReference>
<dbReference type="GO" id="GO:0008168">
    <property type="term" value="F:methyltransferase activity"/>
    <property type="evidence" value="ECO:0007669"/>
    <property type="project" value="UniProtKB-KW"/>
</dbReference>
<dbReference type="EMBL" id="VBPA01000036">
    <property type="protein sequence ID" value="TMQ72840.1"/>
    <property type="molecule type" value="Genomic_DNA"/>
</dbReference>
<dbReference type="SUPFAM" id="SSF53335">
    <property type="entry name" value="S-adenosyl-L-methionine-dependent methyltransferases"/>
    <property type="match status" value="1"/>
</dbReference>
<dbReference type="PANTHER" id="PTHR34203">
    <property type="entry name" value="METHYLTRANSFERASE, FKBM FAMILY PROTEIN"/>
    <property type="match status" value="1"/>
</dbReference>
<dbReference type="InterPro" id="IPR029063">
    <property type="entry name" value="SAM-dependent_MTases_sf"/>
</dbReference>
<evidence type="ECO:0000313" key="2">
    <source>
        <dbReference type="EMBL" id="TMQ72840.1"/>
    </source>
</evidence>
<keyword evidence="2" id="KW-0489">Methyltransferase</keyword>
<organism evidence="2 3">
    <name type="scientific">Eiseniibacteriota bacterium</name>
    <dbReference type="NCBI Taxonomy" id="2212470"/>
    <lineage>
        <taxon>Bacteria</taxon>
        <taxon>Candidatus Eiseniibacteriota</taxon>
    </lineage>
</organism>
<evidence type="ECO:0000313" key="3">
    <source>
        <dbReference type="Proteomes" id="UP000319836"/>
    </source>
</evidence>
<protein>
    <submittedName>
        <fullName evidence="2">FkbM family methyltransferase</fullName>
    </submittedName>
</protein>
<dbReference type="Pfam" id="PF05050">
    <property type="entry name" value="Methyltransf_21"/>
    <property type="match status" value="1"/>
</dbReference>
<dbReference type="InterPro" id="IPR052514">
    <property type="entry name" value="SAM-dependent_MTase"/>
</dbReference>
<gene>
    <name evidence="2" type="ORF">E6K80_01725</name>
</gene>
<dbReference type="NCBIfam" id="TIGR01444">
    <property type="entry name" value="fkbM_fam"/>
    <property type="match status" value="1"/>
</dbReference>
<comment type="caution">
    <text evidence="2">The sequence shown here is derived from an EMBL/GenBank/DDBJ whole genome shotgun (WGS) entry which is preliminary data.</text>
</comment>
<accession>A0A538UAF5</accession>
<evidence type="ECO:0000259" key="1">
    <source>
        <dbReference type="Pfam" id="PF05050"/>
    </source>
</evidence>
<keyword evidence="2" id="KW-0808">Transferase</keyword>
<proteinExistence type="predicted"/>